<dbReference type="Pfam" id="PF00188">
    <property type="entry name" value="CAP"/>
    <property type="match status" value="1"/>
</dbReference>
<proteinExistence type="predicted"/>
<name>A0A136IQ39_9PEZI</name>
<dbReference type="EMBL" id="KQ964264">
    <property type="protein sequence ID" value="KXJ87024.1"/>
    <property type="molecule type" value="Genomic_DNA"/>
</dbReference>
<feature type="region of interest" description="Disordered" evidence="1">
    <location>
        <begin position="32"/>
        <end position="54"/>
    </location>
</feature>
<dbReference type="STRING" id="196109.A0A136IQ39"/>
<dbReference type="PANTHER" id="PTHR10334">
    <property type="entry name" value="CYSTEINE-RICH SECRETORY PROTEIN-RELATED"/>
    <property type="match status" value="1"/>
</dbReference>
<feature type="non-terminal residue" evidence="3">
    <location>
        <position position="132"/>
    </location>
</feature>
<dbReference type="InterPro" id="IPR014044">
    <property type="entry name" value="CAP_dom"/>
</dbReference>
<dbReference type="Gene3D" id="3.40.33.10">
    <property type="entry name" value="CAP"/>
    <property type="match status" value="1"/>
</dbReference>
<dbReference type="OrthoDB" id="43654at2759"/>
<dbReference type="AlphaFoldDB" id="A0A136IQ39"/>
<dbReference type="PRINTS" id="PR00838">
    <property type="entry name" value="V5ALLERGEN"/>
</dbReference>
<evidence type="ECO:0000313" key="4">
    <source>
        <dbReference type="Proteomes" id="UP000070501"/>
    </source>
</evidence>
<dbReference type="Proteomes" id="UP000070501">
    <property type="component" value="Unassembled WGS sequence"/>
</dbReference>
<evidence type="ECO:0000259" key="2">
    <source>
        <dbReference type="SMART" id="SM00198"/>
    </source>
</evidence>
<dbReference type="InterPro" id="IPR002413">
    <property type="entry name" value="V5_allergen-like"/>
</dbReference>
<protein>
    <submittedName>
        <fullName evidence="3">CAP domain-containing protein</fullName>
    </submittedName>
</protein>
<dbReference type="InterPro" id="IPR001283">
    <property type="entry name" value="CRISP-related"/>
</dbReference>
<dbReference type="InterPro" id="IPR035940">
    <property type="entry name" value="CAP_sf"/>
</dbReference>
<sequence>HNQARINKGLPRLKWDAQLTADAEAWAKQLAASGKFEHSPNESRPGQGENLAYSYSSNPIKNPIASGTKLWLAEEPKYKNEVIPQGDFAGYGHYTQCLWKNTKKIGIAAVSDGKGAWYVVARYSPPGNIVGQ</sequence>
<organism evidence="3 4">
    <name type="scientific">Microdochium bolleyi</name>
    <dbReference type="NCBI Taxonomy" id="196109"/>
    <lineage>
        <taxon>Eukaryota</taxon>
        <taxon>Fungi</taxon>
        <taxon>Dikarya</taxon>
        <taxon>Ascomycota</taxon>
        <taxon>Pezizomycotina</taxon>
        <taxon>Sordariomycetes</taxon>
        <taxon>Xylariomycetidae</taxon>
        <taxon>Xylariales</taxon>
        <taxon>Microdochiaceae</taxon>
        <taxon>Microdochium</taxon>
    </lineage>
</organism>
<dbReference type="PRINTS" id="PR00837">
    <property type="entry name" value="V5TPXLIKE"/>
</dbReference>
<feature type="domain" description="SCP" evidence="2">
    <location>
        <begin position="1"/>
        <end position="131"/>
    </location>
</feature>
<dbReference type="SUPFAM" id="SSF55797">
    <property type="entry name" value="PR-1-like"/>
    <property type="match status" value="1"/>
</dbReference>
<keyword evidence="4" id="KW-1185">Reference proteome</keyword>
<accession>A0A136IQ39</accession>
<dbReference type="InParanoid" id="A0A136IQ39"/>
<gene>
    <name evidence="3" type="ORF">Micbo1qcDRAFT_97266</name>
</gene>
<evidence type="ECO:0000256" key="1">
    <source>
        <dbReference type="SAM" id="MobiDB-lite"/>
    </source>
</evidence>
<dbReference type="SMART" id="SM00198">
    <property type="entry name" value="SCP"/>
    <property type="match status" value="1"/>
</dbReference>
<feature type="non-terminal residue" evidence="3">
    <location>
        <position position="1"/>
    </location>
</feature>
<evidence type="ECO:0000313" key="3">
    <source>
        <dbReference type="EMBL" id="KXJ87024.1"/>
    </source>
</evidence>
<reference evidence="4" key="1">
    <citation type="submission" date="2016-02" db="EMBL/GenBank/DDBJ databases">
        <title>Draft genome sequence of Microdochium bolleyi, a fungal endophyte of beachgrass.</title>
        <authorList>
            <consortium name="DOE Joint Genome Institute"/>
            <person name="David A.S."/>
            <person name="May G."/>
            <person name="Haridas S."/>
            <person name="Lim J."/>
            <person name="Wang M."/>
            <person name="Labutti K."/>
            <person name="Lipzen A."/>
            <person name="Barry K."/>
            <person name="Grigoriev I.V."/>
        </authorList>
    </citation>
    <scope>NUCLEOTIDE SEQUENCE [LARGE SCALE GENOMIC DNA]</scope>
    <source>
        <strain evidence="4">J235TASD1</strain>
    </source>
</reference>